<keyword evidence="1" id="KW-1133">Transmembrane helix</keyword>
<comment type="caution">
    <text evidence="2">The sequence shown here is derived from an EMBL/GenBank/DDBJ whole genome shotgun (WGS) entry which is preliminary data.</text>
</comment>
<keyword evidence="1" id="KW-0472">Membrane</keyword>
<keyword evidence="3" id="KW-1185">Reference proteome</keyword>
<dbReference type="AlphaFoldDB" id="U1LZQ2"/>
<proteinExistence type="predicted"/>
<evidence type="ECO:0000313" key="2">
    <source>
        <dbReference type="EMBL" id="ERG67872.1"/>
    </source>
</evidence>
<dbReference type="EMBL" id="ATCL01000014">
    <property type="protein sequence ID" value="ERG67872.1"/>
    <property type="molecule type" value="Genomic_DNA"/>
</dbReference>
<feature type="transmembrane region" description="Helical" evidence="1">
    <location>
        <begin position="26"/>
        <end position="49"/>
    </location>
</feature>
<dbReference type="Proteomes" id="UP000016464">
    <property type="component" value="Unassembled WGS sequence"/>
</dbReference>
<dbReference type="STRING" id="1385984.GCA_000702565_00679"/>
<dbReference type="eggNOG" id="ENOG502Z8CW">
    <property type="taxonomic scope" value="Bacteria"/>
</dbReference>
<protein>
    <recommendedName>
        <fullName evidence="4">AlgX/AlgJ SGNH hydrolase-like domain-containing protein</fullName>
    </recommendedName>
</protein>
<dbReference type="OrthoDB" id="175771at2"/>
<organism evidence="2 3">
    <name type="scientific">Exiguobacterium chiriqhucha RW-2</name>
    <dbReference type="NCBI Taxonomy" id="1345023"/>
    <lineage>
        <taxon>Bacteria</taxon>
        <taxon>Bacillati</taxon>
        <taxon>Bacillota</taxon>
        <taxon>Bacilli</taxon>
        <taxon>Bacillales</taxon>
        <taxon>Bacillales Family XII. Incertae Sedis</taxon>
        <taxon>Exiguobacterium</taxon>
    </lineage>
</organism>
<sequence length="413" mass="47267">MQKPLDSRKPSPRPIEQKPKGLEQSWFADFLLLGVFLGVIFLGLATYWFGQDREVSVLEGRQLAQQPEASVSAVRDGSYMEEFESYTSDQVFQRDRWMGLQAGFQKNVFQQKINNGVLALDNGVLIGPDEPVRGFDNMKRLFPEFGATMQEQDVPVYFASAPSKPVHAAQNEMIPDYVISGDLDSRGNLHDAVEGADFELIDLGDTLFERPMEDIYFYNDHHWNVQGAFLGYQQIIERLQQDYEDVPKLEASDMETFKIDQPYYGSYAREISLPYVEKLDYLEWMEPKDGFTTEVCRNGDDCGHSVIAREEAEETNRFADFYKVFMKDNYGQLRIEQKDPINDLHVLVLKDSYANPVLGFLGESFGTVSAIDVRYAEGKVDITDYVEENDVDLVLFMHNDRISGMSGDYEDSF</sequence>
<reference evidence="2 3" key="1">
    <citation type="journal article" date="2013" name="Genome Announc.">
        <title>Draft Genome Sequence of Exiguobacterium pavilionensis Strain RW-2, with Wide Thermal, Salinity, and pH Tolerance, Isolated from Modern Freshwater Microbialites.</title>
        <authorList>
            <person name="White R.A.III."/>
            <person name="Grassa C.J."/>
            <person name="Suttle C.A."/>
        </authorList>
    </citation>
    <scope>NUCLEOTIDE SEQUENCE [LARGE SCALE GENOMIC DNA]</scope>
    <source>
        <strain evidence="2 3">RW-2</strain>
    </source>
</reference>
<evidence type="ECO:0000313" key="3">
    <source>
        <dbReference type="Proteomes" id="UP000016464"/>
    </source>
</evidence>
<dbReference type="PATRIC" id="fig|1345023.5.peg.1273"/>
<dbReference type="RefSeq" id="WP_021066438.1">
    <property type="nucleotide sequence ID" value="NZ_ATCL01000014.1"/>
</dbReference>
<dbReference type="Pfam" id="PF14286">
    <property type="entry name" value="DHHW"/>
    <property type="match status" value="1"/>
</dbReference>
<gene>
    <name evidence="2" type="ORF">M467_11320</name>
</gene>
<accession>U1LZQ2</accession>
<evidence type="ECO:0008006" key="4">
    <source>
        <dbReference type="Google" id="ProtNLM"/>
    </source>
</evidence>
<name>U1LZQ2_9BACL</name>
<keyword evidence="1" id="KW-0812">Transmembrane</keyword>
<dbReference type="InterPro" id="IPR025945">
    <property type="entry name" value="DHHW"/>
</dbReference>
<evidence type="ECO:0000256" key="1">
    <source>
        <dbReference type="SAM" id="Phobius"/>
    </source>
</evidence>